<evidence type="ECO:0000259" key="1">
    <source>
        <dbReference type="PROSITE" id="PS50887"/>
    </source>
</evidence>
<evidence type="ECO:0000313" key="3">
    <source>
        <dbReference type="Proteomes" id="UP000030437"/>
    </source>
</evidence>
<dbReference type="PANTHER" id="PTHR45138">
    <property type="entry name" value="REGULATORY COMPONENTS OF SENSORY TRANSDUCTION SYSTEM"/>
    <property type="match status" value="1"/>
</dbReference>
<feature type="domain" description="GGDEF" evidence="1">
    <location>
        <begin position="331"/>
        <end position="466"/>
    </location>
</feature>
<sequence length="468" mass="55268">MEKIFTHEEQKQYYALALKKFQSGEYEGAEELLQLLRESFLQDQDFESYIKVNIYLIRILVNTQRYEEMFDYILETEPYVEEYAAKTEHLAFRLIKAIFQDVMGIQSPIAELSVLLEEAIEINDIRHIFRAANNLLHSYNEEKKIEEGYALIERITPYLELVDKNDPIGPMMFYINSFDIYYARKDFENIEKNLIKLEKDSIYKTVPSLEFPYWSIKGLFILHHGEIEKAKYYFEKAYSMIKDKFYFVNYIERWVHAMKEHGEVEQAFAYQSLLVEALQEHIAMEKKVRRSEIISKFSTSGVVERLHHDRLSGAKSRAYFEEQLEKNREMIHYSVAVFDVDKFKIINDTYGHLVGDQAIKFIASIAMKWMPKSDMKLIRYGGDEFIIFMPYPKEEIEEEVSRLRQLIGTADFIVRGTGEVINFEVSIGVGYTDETPATLLQLFETADRALYYAKQNGRNQVRFREAIH</sequence>
<dbReference type="Pfam" id="PF00990">
    <property type="entry name" value="GGDEF"/>
    <property type="match status" value="1"/>
</dbReference>
<dbReference type="SUPFAM" id="SSF55073">
    <property type="entry name" value="Nucleotide cyclase"/>
    <property type="match status" value="1"/>
</dbReference>
<dbReference type="STRING" id="1220589.CD32_09025"/>
<dbReference type="NCBIfam" id="TIGR00254">
    <property type="entry name" value="GGDEF"/>
    <property type="match status" value="1"/>
</dbReference>
<reference evidence="2 3" key="1">
    <citation type="submission" date="2014-02" db="EMBL/GenBank/DDBJ databases">
        <title>Draft genome sequence of Lysinibacillus odysseyi NBRC 100172.</title>
        <authorList>
            <person name="Zhang F."/>
            <person name="Wang G."/>
            <person name="Zhang L."/>
        </authorList>
    </citation>
    <scope>NUCLEOTIDE SEQUENCE [LARGE SCALE GENOMIC DNA]</scope>
    <source>
        <strain evidence="2 3">NBRC 100172</strain>
    </source>
</reference>
<keyword evidence="3" id="KW-1185">Reference proteome</keyword>
<dbReference type="InterPro" id="IPR000160">
    <property type="entry name" value="GGDEF_dom"/>
</dbReference>
<dbReference type="RefSeq" id="WP_036153691.1">
    <property type="nucleotide sequence ID" value="NZ_AVCX01000007.1"/>
</dbReference>
<evidence type="ECO:0000313" key="2">
    <source>
        <dbReference type="EMBL" id="KGR85367.1"/>
    </source>
</evidence>
<dbReference type="Proteomes" id="UP000030437">
    <property type="component" value="Unassembled WGS sequence"/>
</dbReference>
<accession>A0A0A3JEB6</accession>
<dbReference type="PROSITE" id="PS50887">
    <property type="entry name" value="GGDEF"/>
    <property type="match status" value="1"/>
</dbReference>
<dbReference type="eggNOG" id="COG3706">
    <property type="taxonomic scope" value="Bacteria"/>
</dbReference>
<dbReference type="InterPro" id="IPR043128">
    <property type="entry name" value="Rev_trsase/Diguanyl_cyclase"/>
</dbReference>
<dbReference type="InterPro" id="IPR011990">
    <property type="entry name" value="TPR-like_helical_dom_sf"/>
</dbReference>
<dbReference type="AlphaFoldDB" id="A0A0A3JEB6"/>
<dbReference type="CDD" id="cd01949">
    <property type="entry name" value="GGDEF"/>
    <property type="match status" value="1"/>
</dbReference>
<organism evidence="2 3">
    <name type="scientific">Lysinibacillus odysseyi 34hs-1 = NBRC 100172</name>
    <dbReference type="NCBI Taxonomy" id="1220589"/>
    <lineage>
        <taxon>Bacteria</taxon>
        <taxon>Bacillati</taxon>
        <taxon>Bacillota</taxon>
        <taxon>Bacilli</taxon>
        <taxon>Bacillales</taxon>
        <taxon>Bacillaceae</taxon>
        <taxon>Lysinibacillus</taxon>
    </lineage>
</organism>
<name>A0A0A3JEB6_9BACI</name>
<dbReference type="GO" id="GO:0052621">
    <property type="term" value="F:diguanylate cyclase activity"/>
    <property type="evidence" value="ECO:0007669"/>
    <property type="project" value="TreeGrafter"/>
</dbReference>
<dbReference type="EMBL" id="JPVP01000054">
    <property type="protein sequence ID" value="KGR85367.1"/>
    <property type="molecule type" value="Genomic_DNA"/>
</dbReference>
<gene>
    <name evidence="2" type="ORF">CD32_09025</name>
</gene>
<dbReference type="OrthoDB" id="9759607at2"/>
<dbReference type="Gene3D" id="3.30.70.270">
    <property type="match status" value="1"/>
</dbReference>
<proteinExistence type="predicted"/>
<dbReference type="Gene3D" id="1.25.40.10">
    <property type="entry name" value="Tetratricopeptide repeat domain"/>
    <property type="match status" value="1"/>
</dbReference>
<dbReference type="InterPro" id="IPR029787">
    <property type="entry name" value="Nucleotide_cyclase"/>
</dbReference>
<protein>
    <recommendedName>
        <fullName evidence="1">GGDEF domain-containing protein</fullName>
    </recommendedName>
</protein>
<comment type="caution">
    <text evidence="2">The sequence shown here is derived from an EMBL/GenBank/DDBJ whole genome shotgun (WGS) entry which is preliminary data.</text>
</comment>
<dbReference type="InterPro" id="IPR050469">
    <property type="entry name" value="Diguanylate_Cyclase"/>
</dbReference>
<dbReference type="PANTHER" id="PTHR45138:SF9">
    <property type="entry name" value="DIGUANYLATE CYCLASE DGCM-RELATED"/>
    <property type="match status" value="1"/>
</dbReference>
<dbReference type="SMART" id="SM00267">
    <property type="entry name" value="GGDEF"/>
    <property type="match status" value="1"/>
</dbReference>